<gene>
    <name evidence="2" type="ORF">DSAG12_01159</name>
</gene>
<evidence type="ECO:0000313" key="2">
    <source>
        <dbReference type="EMBL" id="QEE15334.1"/>
    </source>
</evidence>
<feature type="coiled-coil region" evidence="1">
    <location>
        <begin position="27"/>
        <end position="117"/>
    </location>
</feature>
<proteinExistence type="predicted"/>
<keyword evidence="1" id="KW-0175">Coiled coil</keyword>
<dbReference type="KEGG" id="psyt:DSAG12_01159"/>
<protein>
    <submittedName>
        <fullName evidence="2">Uncharacterized protein</fullName>
    </submittedName>
</protein>
<evidence type="ECO:0000313" key="3">
    <source>
        <dbReference type="Proteomes" id="UP000321408"/>
    </source>
</evidence>
<reference evidence="2 3" key="2">
    <citation type="journal article" date="2024" name="Int. J. Syst. Evol. Microbiol.">
        <title>Promethearchaeum syntrophicum gen. nov., sp. nov., an anaerobic, obligately syntrophic archaeon, the first isolate of the lineage 'Asgard' archaea, and proposal of the new archaeal phylum Promethearchaeota phyl. nov. and kingdom Promethearchaeati regn. nov.</title>
        <authorList>
            <person name="Imachi H."/>
            <person name="Nobu M.K."/>
            <person name="Kato S."/>
            <person name="Takaki Y."/>
            <person name="Miyazaki M."/>
            <person name="Miyata M."/>
            <person name="Ogawara M."/>
            <person name="Saito Y."/>
            <person name="Sakai S."/>
            <person name="Tahara Y.O."/>
            <person name="Takano Y."/>
            <person name="Tasumi E."/>
            <person name="Uematsu K."/>
            <person name="Yoshimura T."/>
            <person name="Itoh T."/>
            <person name="Ohkuma M."/>
            <person name="Takai K."/>
        </authorList>
    </citation>
    <scope>NUCLEOTIDE SEQUENCE [LARGE SCALE GENOMIC DNA]</scope>
    <source>
        <strain evidence="2 3">MK-D1</strain>
    </source>
</reference>
<name>A0A5B9D876_9ARCH</name>
<dbReference type="EMBL" id="CP042905">
    <property type="protein sequence ID" value="QEE15334.1"/>
    <property type="molecule type" value="Genomic_DNA"/>
</dbReference>
<evidence type="ECO:0000256" key="1">
    <source>
        <dbReference type="SAM" id="Coils"/>
    </source>
</evidence>
<sequence>MSFWNEVDGLIEKGKTSKQIKVTADDLIELRNKMKDLQLSLSTIEKNLQVETEKVKIYQRNFADEQEKVNMLQRNISEKVSIITQREGEITQIQQHLNEKNTITTQLQAELDNLKADIGKRDLEIKNAFTTVTQAEEMLGKRDQQIEDFKSLINQKNLEIDEMKRNLNEGQQNAASLNGKEQELERLRKEIQSSQSQDSKVPGLQLKIQTLQAKIQELESNSVTRADFDSIFNQNKELEGRFNSLNFKVGALTNENEQLKGELAEKMKKINSLTEPHAVMTPSLGKSNNPSTITSTTTDDAFGTARIVCPHCGSSKLTVIEDKSRIISYIPAPVYAKKNVCSQCGFEF</sequence>
<dbReference type="AlphaFoldDB" id="A0A5B9D876"/>
<keyword evidence="3" id="KW-1185">Reference proteome</keyword>
<dbReference type="Proteomes" id="UP000321408">
    <property type="component" value="Chromosome"/>
</dbReference>
<dbReference type="RefSeq" id="WP_147662248.1">
    <property type="nucleotide sequence ID" value="NZ_CP042905.2"/>
</dbReference>
<dbReference type="Gene3D" id="1.10.287.1490">
    <property type="match status" value="1"/>
</dbReference>
<organism evidence="2 3">
    <name type="scientific">Promethearchaeum syntrophicum</name>
    <dbReference type="NCBI Taxonomy" id="2594042"/>
    <lineage>
        <taxon>Archaea</taxon>
        <taxon>Promethearchaeati</taxon>
        <taxon>Promethearchaeota</taxon>
        <taxon>Promethearchaeia</taxon>
        <taxon>Promethearchaeales</taxon>
        <taxon>Promethearchaeaceae</taxon>
        <taxon>Promethearchaeum</taxon>
    </lineage>
</organism>
<feature type="coiled-coil region" evidence="1">
    <location>
        <begin position="146"/>
        <end position="221"/>
    </location>
</feature>
<dbReference type="GeneID" id="41329156"/>
<accession>A0A5B9D876</accession>
<reference evidence="2 3" key="1">
    <citation type="journal article" date="2020" name="Nature">
        <title>Isolation of an archaeon at the prokaryote-eukaryote interface.</title>
        <authorList>
            <person name="Imachi H."/>
            <person name="Nobu M.K."/>
            <person name="Nakahara N."/>
            <person name="Morono Y."/>
            <person name="Ogawara M."/>
            <person name="Takaki Y."/>
            <person name="Takano Y."/>
            <person name="Uematsu K."/>
            <person name="Ikuta T."/>
            <person name="Ito M."/>
            <person name="Matsui Y."/>
            <person name="Miyazaki M."/>
            <person name="Murata K."/>
            <person name="Saito Y."/>
            <person name="Sakai S."/>
            <person name="Song C."/>
            <person name="Tasumi E."/>
            <person name="Yamanaka Y."/>
            <person name="Yamaguchi T."/>
            <person name="Kamagata Y."/>
            <person name="Tamaki H."/>
            <person name="Takai K."/>
        </authorList>
    </citation>
    <scope>NUCLEOTIDE SEQUENCE [LARGE SCALE GENOMIC DNA]</scope>
    <source>
        <strain evidence="2 3">MK-D1</strain>
    </source>
</reference>